<keyword evidence="2" id="KW-1185">Reference proteome</keyword>
<dbReference type="EMBL" id="SODP01000003">
    <property type="protein sequence ID" value="TDW66266.1"/>
    <property type="molecule type" value="Genomic_DNA"/>
</dbReference>
<sequence>MTPRPPPSLDDASAGYFLDAAAELIDAMFDHAIRERPRRLRGIHFPAALEWMRVSDVVGLAQKRHGDGASEKAFRNRWPDRNTFVKAAIIHTMLYRDAPEANPSLHVAKLPASAGAASVADSVIGLCDGLLEALQARPRSYLLHHIGPLLDQYPDLRTAIIEDIVRTREPWFEGYARFLEALQLKLRPGWTIERVGLALQAMLDGFLFRSRIESEEMNEARSAEASLFAETVIAFVLGVLDLDDSRESTHAILDQAARAE</sequence>
<gene>
    <name evidence="1" type="ORF">EV653_6291</name>
</gene>
<proteinExistence type="predicted"/>
<protein>
    <recommendedName>
        <fullName evidence="3">TetR family transcriptional regulator</fullName>
    </recommendedName>
</protein>
<accession>A0A4R8BXJ5</accession>
<dbReference type="Proteomes" id="UP000295146">
    <property type="component" value="Unassembled WGS sequence"/>
</dbReference>
<name>A0A4R8BXJ5_9ACTN</name>
<dbReference type="OrthoDB" id="3674487at2"/>
<evidence type="ECO:0000313" key="2">
    <source>
        <dbReference type="Proteomes" id="UP000295146"/>
    </source>
</evidence>
<evidence type="ECO:0000313" key="1">
    <source>
        <dbReference type="EMBL" id="TDW66266.1"/>
    </source>
</evidence>
<organism evidence="1 2">
    <name type="scientific">Kribbella pratensis</name>
    <dbReference type="NCBI Taxonomy" id="2512112"/>
    <lineage>
        <taxon>Bacteria</taxon>
        <taxon>Bacillati</taxon>
        <taxon>Actinomycetota</taxon>
        <taxon>Actinomycetes</taxon>
        <taxon>Propionibacteriales</taxon>
        <taxon>Kribbellaceae</taxon>
        <taxon>Kribbella</taxon>
    </lineage>
</organism>
<dbReference type="RefSeq" id="WP_134108075.1">
    <property type="nucleotide sequence ID" value="NZ_SODP01000003.1"/>
</dbReference>
<comment type="caution">
    <text evidence="1">The sequence shown here is derived from an EMBL/GenBank/DDBJ whole genome shotgun (WGS) entry which is preliminary data.</text>
</comment>
<reference evidence="1 2" key="1">
    <citation type="submission" date="2019-03" db="EMBL/GenBank/DDBJ databases">
        <title>Genomic Encyclopedia of Type Strains, Phase III (KMG-III): the genomes of soil and plant-associated and newly described type strains.</title>
        <authorList>
            <person name="Whitman W."/>
        </authorList>
    </citation>
    <scope>NUCLEOTIDE SEQUENCE [LARGE SCALE GENOMIC DNA]</scope>
    <source>
        <strain evidence="1 2">VKM Ac-2573</strain>
    </source>
</reference>
<dbReference type="AlphaFoldDB" id="A0A4R8BXJ5"/>
<evidence type="ECO:0008006" key="3">
    <source>
        <dbReference type="Google" id="ProtNLM"/>
    </source>
</evidence>